<dbReference type="EMBL" id="QGKW02002228">
    <property type="protein sequence ID" value="KAF2534985.1"/>
    <property type="molecule type" value="Genomic_DNA"/>
</dbReference>
<dbReference type="Proteomes" id="UP000712281">
    <property type="component" value="Unassembled WGS sequence"/>
</dbReference>
<evidence type="ECO:0000313" key="2">
    <source>
        <dbReference type="Proteomes" id="UP000712281"/>
    </source>
</evidence>
<accession>A0A8S9FMD6</accession>
<proteinExistence type="predicted"/>
<name>A0A8S9FMD6_BRACR</name>
<sequence length="151" mass="16889">MNFTSQRFLSPSICEYPTLEEDSSPMKNRPEAKPIIGVKRSLSYFQKAQDQEKWPRNYEVMIQSPKPAKPVLHLPQLEASRFNQLQTRNWRPGDQSIHSGKITPASGFQVPGSCPRVWVPSPGSGSLPPASGFQAECLSCLRINGNLPLIR</sequence>
<gene>
    <name evidence="1" type="ORF">F2Q68_00020641</name>
</gene>
<comment type="caution">
    <text evidence="1">The sequence shown here is derived from an EMBL/GenBank/DDBJ whole genome shotgun (WGS) entry which is preliminary data.</text>
</comment>
<dbReference type="AlphaFoldDB" id="A0A8S9FMD6"/>
<organism evidence="1 2">
    <name type="scientific">Brassica cretica</name>
    <name type="common">Mustard</name>
    <dbReference type="NCBI Taxonomy" id="69181"/>
    <lineage>
        <taxon>Eukaryota</taxon>
        <taxon>Viridiplantae</taxon>
        <taxon>Streptophyta</taxon>
        <taxon>Embryophyta</taxon>
        <taxon>Tracheophyta</taxon>
        <taxon>Spermatophyta</taxon>
        <taxon>Magnoliopsida</taxon>
        <taxon>eudicotyledons</taxon>
        <taxon>Gunneridae</taxon>
        <taxon>Pentapetalae</taxon>
        <taxon>rosids</taxon>
        <taxon>malvids</taxon>
        <taxon>Brassicales</taxon>
        <taxon>Brassicaceae</taxon>
        <taxon>Brassiceae</taxon>
        <taxon>Brassica</taxon>
    </lineage>
</organism>
<reference evidence="1" key="1">
    <citation type="submission" date="2019-12" db="EMBL/GenBank/DDBJ databases">
        <title>Genome sequencing and annotation of Brassica cretica.</title>
        <authorList>
            <person name="Studholme D.J."/>
            <person name="Sarris P.F."/>
        </authorList>
    </citation>
    <scope>NUCLEOTIDE SEQUENCE</scope>
    <source>
        <strain evidence="1">PFS-001/15</strain>
        <tissue evidence="1">Leaf</tissue>
    </source>
</reference>
<evidence type="ECO:0000313" key="1">
    <source>
        <dbReference type="EMBL" id="KAF2534985.1"/>
    </source>
</evidence>
<protein>
    <submittedName>
        <fullName evidence="1">Uncharacterized protein</fullName>
    </submittedName>
</protein>